<evidence type="ECO:0000313" key="1">
    <source>
        <dbReference type="EMBL" id="ASS95603.1"/>
    </source>
</evidence>
<dbReference type="Gene3D" id="2.60.40.10">
    <property type="entry name" value="Immunoglobulins"/>
    <property type="match status" value="1"/>
</dbReference>
<dbReference type="Pfam" id="PF11579">
    <property type="entry name" value="DUF3238"/>
    <property type="match status" value="1"/>
</dbReference>
<dbReference type="GeneID" id="56474625"/>
<dbReference type="InterPro" id="IPR013783">
    <property type="entry name" value="Ig-like_fold"/>
</dbReference>
<accession>A0A223EK60</accession>
<gene>
    <name evidence="1" type="ORF">BS1321_17845</name>
</gene>
<reference evidence="1 2" key="1">
    <citation type="submission" date="2016-10" db="EMBL/GenBank/DDBJ databases">
        <title>The whole genome sequencing and assembly of Bacillus simplex DSM 1321 strain.</title>
        <authorList>
            <person name="Park M.-K."/>
            <person name="Lee Y.-J."/>
            <person name="Yi H."/>
            <person name="Bahn Y.-S."/>
            <person name="Kim J.F."/>
            <person name="Lee D.-W."/>
        </authorList>
    </citation>
    <scope>NUCLEOTIDE SEQUENCE [LARGE SCALE GENOMIC DNA]</scope>
    <source>
        <strain evidence="1 2">DSM 1321</strain>
    </source>
</reference>
<sequence>MKKLIAHYSFPGLKVGGITFTARHSLLALGLAGIAYLISNKRKHQAVFKTASLMCKIERKEDAIKLIWPDEGGFYRVFRGKELIYSGPEPRMADRGLTPGTIYTYSIDSLNEKEQSVNRMKIQTSTTAENKKEDNILLDLVFTTIVAKGQASLEWEPIKGIKEYRVYRNGVDIGKVGGCSFSDRSISEDQEYTYTIKAKRPLPRSEQESYAVKSLVASIVGAVKKGSSQAQAAIEEITNTKKIGPVKQLLQSVENDVDGKKKRNWQLRYSTFLPEEWLKNPNLASKVPYFKGDNRGFDPESPRYRTRVDVYIHEKESEAEIEFSKAVGKSEAYNHDGDFLEEGVAPDEDIVVKRVLSNHEKTTIQLTHSVGNPIIISPAVDYKVIGTFYRNGEINIAGYHDQAPHHEVYLKEADEQNWEPLHLAENKGLEMMAHPTANHLWRYSTFTQ</sequence>
<dbReference type="InterPro" id="IPR021631">
    <property type="entry name" value="DUF3238"/>
</dbReference>
<evidence type="ECO:0008006" key="3">
    <source>
        <dbReference type="Google" id="ProtNLM"/>
    </source>
</evidence>
<dbReference type="Proteomes" id="UP000214618">
    <property type="component" value="Chromosome"/>
</dbReference>
<protein>
    <recommendedName>
        <fullName evidence="3">DUF3238 domain-containing protein</fullName>
    </recommendedName>
</protein>
<organism evidence="1 2">
    <name type="scientific">Peribacillus simplex NBRC 15720 = DSM 1321</name>
    <dbReference type="NCBI Taxonomy" id="1349754"/>
    <lineage>
        <taxon>Bacteria</taxon>
        <taxon>Bacillati</taxon>
        <taxon>Bacillota</taxon>
        <taxon>Bacilli</taxon>
        <taxon>Bacillales</taxon>
        <taxon>Bacillaceae</taxon>
        <taxon>Peribacillus</taxon>
    </lineage>
</organism>
<dbReference type="EMBL" id="CP017704">
    <property type="protein sequence ID" value="ASS95603.1"/>
    <property type="molecule type" value="Genomic_DNA"/>
</dbReference>
<evidence type="ECO:0000313" key="2">
    <source>
        <dbReference type="Proteomes" id="UP000214618"/>
    </source>
</evidence>
<dbReference type="RefSeq" id="WP_063235179.1">
    <property type="nucleotide sequence ID" value="NZ_BCVO01000021.1"/>
</dbReference>
<dbReference type="AlphaFoldDB" id="A0A223EK60"/>
<dbReference type="OrthoDB" id="2444319at2"/>
<proteinExistence type="predicted"/>
<name>A0A223EK60_9BACI</name>